<dbReference type="EMBL" id="CP117811">
    <property type="protein sequence ID" value="WDE95536.1"/>
    <property type="molecule type" value="Genomic_DNA"/>
</dbReference>
<dbReference type="PANTHER" id="PTHR42760">
    <property type="entry name" value="SHORT-CHAIN DEHYDROGENASES/REDUCTASES FAMILY MEMBER"/>
    <property type="match status" value="1"/>
</dbReference>
<organism evidence="4 5">
    <name type="scientific">Lentisphaera profundi</name>
    <dbReference type="NCBI Taxonomy" id="1658616"/>
    <lineage>
        <taxon>Bacteria</taxon>
        <taxon>Pseudomonadati</taxon>
        <taxon>Lentisphaerota</taxon>
        <taxon>Lentisphaeria</taxon>
        <taxon>Lentisphaerales</taxon>
        <taxon>Lentisphaeraceae</taxon>
        <taxon>Lentisphaera</taxon>
    </lineage>
</organism>
<evidence type="ECO:0000256" key="2">
    <source>
        <dbReference type="ARBA" id="ARBA00023002"/>
    </source>
</evidence>
<dbReference type="Gene3D" id="3.40.50.720">
    <property type="entry name" value="NAD(P)-binding Rossmann-like Domain"/>
    <property type="match status" value="1"/>
</dbReference>
<sequence>MSLQNEICVVTGAAGVLCSALVEALLEDGGRVALLGRTESKLIDLKKRLAEKGYDQTLVVAADVLNPESLRVAKAKINKDWGKVYLLVNGAGGNHPKATSPAEQMTAGTSMEDSFFGLDADAYSQVFDLNFKGSFIPAQIFGEDMIEAGEGNIVNISSMSASRPLTKVGAYSNAKAAVDSFTQWLSVHLAQKNIRVNAIAPGFFVSDQNRFLLYEKDAKTLTARGQKIINNTPMHEFGKPEDLKGVMKFLAGSESRFINGIILPVDGGFSAFAGV</sequence>
<dbReference type="Proteomes" id="UP001214250">
    <property type="component" value="Chromosome 1"/>
</dbReference>
<name>A0ABY7VP21_9BACT</name>
<dbReference type="PANTHER" id="PTHR42760:SF115">
    <property type="entry name" value="3-OXOACYL-[ACYL-CARRIER-PROTEIN] REDUCTASE FABG"/>
    <property type="match status" value="1"/>
</dbReference>
<evidence type="ECO:0000256" key="1">
    <source>
        <dbReference type="ARBA" id="ARBA00006484"/>
    </source>
</evidence>
<accession>A0ABY7VP21</accession>
<proteinExistence type="inferred from homology"/>
<dbReference type="Pfam" id="PF00106">
    <property type="entry name" value="adh_short"/>
    <property type="match status" value="1"/>
</dbReference>
<protein>
    <submittedName>
        <fullName evidence="4">SDR family oxidoreductase</fullName>
    </submittedName>
</protein>
<dbReference type="RefSeq" id="WP_274149174.1">
    <property type="nucleotide sequence ID" value="NZ_CP117811.1"/>
</dbReference>
<gene>
    <name evidence="4" type="ORF">PQO03_07365</name>
</gene>
<evidence type="ECO:0000313" key="5">
    <source>
        <dbReference type="Proteomes" id="UP001214250"/>
    </source>
</evidence>
<dbReference type="SUPFAM" id="SSF51735">
    <property type="entry name" value="NAD(P)-binding Rossmann-fold domains"/>
    <property type="match status" value="1"/>
</dbReference>
<dbReference type="PROSITE" id="PS00061">
    <property type="entry name" value="ADH_SHORT"/>
    <property type="match status" value="1"/>
</dbReference>
<comment type="similarity">
    <text evidence="1 3">Belongs to the short-chain dehydrogenases/reductases (SDR) family.</text>
</comment>
<dbReference type="PRINTS" id="PR00081">
    <property type="entry name" value="GDHRDH"/>
</dbReference>
<evidence type="ECO:0000256" key="3">
    <source>
        <dbReference type="RuleBase" id="RU000363"/>
    </source>
</evidence>
<dbReference type="InterPro" id="IPR036291">
    <property type="entry name" value="NAD(P)-bd_dom_sf"/>
</dbReference>
<dbReference type="InterPro" id="IPR020904">
    <property type="entry name" value="Sc_DH/Rdtase_CS"/>
</dbReference>
<dbReference type="NCBIfam" id="NF006132">
    <property type="entry name" value="PRK08277.1"/>
    <property type="match status" value="1"/>
</dbReference>
<dbReference type="InterPro" id="IPR002347">
    <property type="entry name" value="SDR_fam"/>
</dbReference>
<keyword evidence="5" id="KW-1185">Reference proteome</keyword>
<keyword evidence="2" id="KW-0560">Oxidoreductase</keyword>
<reference evidence="4 5" key="1">
    <citation type="submission" date="2023-02" db="EMBL/GenBank/DDBJ databases">
        <title>Genome sequence of Lentisphaera profundi SAORIC-696.</title>
        <authorList>
            <person name="Kim e."/>
            <person name="Cho J.-C."/>
            <person name="Choi A."/>
            <person name="Kang I."/>
        </authorList>
    </citation>
    <scope>NUCLEOTIDE SEQUENCE [LARGE SCALE GENOMIC DNA]</scope>
    <source>
        <strain evidence="4 5">SAORIC-696</strain>
    </source>
</reference>
<dbReference type="PRINTS" id="PR00080">
    <property type="entry name" value="SDRFAMILY"/>
</dbReference>
<evidence type="ECO:0000313" key="4">
    <source>
        <dbReference type="EMBL" id="WDE95536.1"/>
    </source>
</evidence>